<dbReference type="EMBL" id="JAVREV010000007">
    <property type="protein sequence ID" value="MDT0443856.1"/>
    <property type="molecule type" value="Genomic_DNA"/>
</dbReference>
<evidence type="ECO:0000313" key="3">
    <source>
        <dbReference type="Proteomes" id="UP001183615"/>
    </source>
</evidence>
<sequence>MSSIPTVAPRTGRELLTDEEFAAVTATVLDNNPGMRMVTAERIAEQALAFVATAAGTELPLAPSRVVDEGWHALILHTRLYEALGNRLGQFVHHVPERPDSTRAAYDPDWLPRTTDAIRQAGYEVDEDLWRGPEDVTVPVRAPAQHTPKGPNCTVIQPKPKPKPTTASAGTV</sequence>
<accession>A0ABU2S4F6</accession>
<feature type="region of interest" description="Disordered" evidence="1">
    <location>
        <begin position="141"/>
        <end position="172"/>
    </location>
</feature>
<keyword evidence="3" id="KW-1185">Reference proteome</keyword>
<dbReference type="Proteomes" id="UP001183615">
    <property type="component" value="Unassembled WGS sequence"/>
</dbReference>
<proteinExistence type="predicted"/>
<name>A0ABU2S4F6_9ACTN</name>
<evidence type="ECO:0000256" key="1">
    <source>
        <dbReference type="SAM" id="MobiDB-lite"/>
    </source>
</evidence>
<protein>
    <submittedName>
        <fullName evidence="2">Uncharacterized protein</fullName>
    </submittedName>
</protein>
<reference evidence="3" key="1">
    <citation type="submission" date="2023-07" db="EMBL/GenBank/DDBJ databases">
        <title>30 novel species of actinomycetes from the DSMZ collection.</title>
        <authorList>
            <person name="Nouioui I."/>
        </authorList>
    </citation>
    <scope>NUCLEOTIDE SEQUENCE [LARGE SCALE GENOMIC DNA]</scope>
    <source>
        <strain evidence="3">DSM 41886</strain>
    </source>
</reference>
<evidence type="ECO:0000313" key="2">
    <source>
        <dbReference type="EMBL" id="MDT0443856.1"/>
    </source>
</evidence>
<gene>
    <name evidence="2" type="ORF">RM779_14835</name>
</gene>
<dbReference type="RefSeq" id="WP_311618160.1">
    <property type="nucleotide sequence ID" value="NZ_JAVREV010000007.1"/>
</dbReference>
<organism evidence="2 3">
    <name type="scientific">Streptomyces johnsoniae</name>
    <dbReference type="NCBI Taxonomy" id="3075532"/>
    <lineage>
        <taxon>Bacteria</taxon>
        <taxon>Bacillati</taxon>
        <taxon>Actinomycetota</taxon>
        <taxon>Actinomycetes</taxon>
        <taxon>Kitasatosporales</taxon>
        <taxon>Streptomycetaceae</taxon>
        <taxon>Streptomyces</taxon>
    </lineage>
</organism>
<comment type="caution">
    <text evidence="2">The sequence shown here is derived from an EMBL/GenBank/DDBJ whole genome shotgun (WGS) entry which is preliminary data.</text>
</comment>